<organism evidence="1">
    <name type="scientific">marine sediment metagenome</name>
    <dbReference type="NCBI Taxonomy" id="412755"/>
    <lineage>
        <taxon>unclassified sequences</taxon>
        <taxon>metagenomes</taxon>
        <taxon>ecological metagenomes</taxon>
    </lineage>
</organism>
<feature type="non-terminal residue" evidence="1">
    <location>
        <position position="1"/>
    </location>
</feature>
<sequence>FMENIKIFTARFRKEKAIIKNITILAALKGKIPTNYKNLSNVIEMSNLQVHIDELADFESFKLGKRFEYILRKKAIKIILEPLKLHFEKLTSEYEIEIPYDDIIRKVFNLKEIVGPYKEFLELIKFIAFFHQKHRDGYKFKDSEKVVLLAHPNDFIFASEIAENVFMMPVPNLKKSKLDFFNYLVDQAVIIKNKDELSGLSIYDVQIEQAHIVGDYPGSKSTLILWLSEFCKDYGLFTRNQFMKNALVYYKLNKVAPLPSDVSEFVSNIKKVYNDRIEYIRSIARKKNSKLKFFPIKKDKIDND</sequence>
<dbReference type="AlphaFoldDB" id="A0A0F9ALF8"/>
<dbReference type="EMBL" id="LAZR01042062">
    <property type="protein sequence ID" value="KKL10434.1"/>
    <property type="molecule type" value="Genomic_DNA"/>
</dbReference>
<protein>
    <submittedName>
        <fullName evidence="1">Uncharacterized protein</fullName>
    </submittedName>
</protein>
<gene>
    <name evidence="1" type="ORF">LCGC14_2555840</name>
</gene>
<comment type="caution">
    <text evidence="1">The sequence shown here is derived from an EMBL/GenBank/DDBJ whole genome shotgun (WGS) entry which is preliminary data.</text>
</comment>
<evidence type="ECO:0000313" key="1">
    <source>
        <dbReference type="EMBL" id="KKL10434.1"/>
    </source>
</evidence>
<reference evidence="1" key="1">
    <citation type="journal article" date="2015" name="Nature">
        <title>Complex archaea that bridge the gap between prokaryotes and eukaryotes.</title>
        <authorList>
            <person name="Spang A."/>
            <person name="Saw J.H."/>
            <person name="Jorgensen S.L."/>
            <person name="Zaremba-Niedzwiedzka K."/>
            <person name="Martijn J."/>
            <person name="Lind A.E."/>
            <person name="van Eijk R."/>
            <person name="Schleper C."/>
            <person name="Guy L."/>
            <person name="Ettema T.J."/>
        </authorList>
    </citation>
    <scope>NUCLEOTIDE SEQUENCE</scope>
</reference>
<proteinExistence type="predicted"/>
<name>A0A0F9ALF8_9ZZZZ</name>
<accession>A0A0F9ALF8</accession>